<evidence type="ECO:0000259" key="2">
    <source>
        <dbReference type="PROSITE" id="PS51178"/>
    </source>
</evidence>
<proteinExistence type="predicted"/>
<dbReference type="SMART" id="SM00740">
    <property type="entry name" value="PASTA"/>
    <property type="match status" value="3"/>
</dbReference>
<dbReference type="Gene3D" id="3.30.10.20">
    <property type="match status" value="2"/>
</dbReference>
<keyword evidence="1" id="KW-0472">Membrane</keyword>
<name>A0A9D5QEX8_UNCW3</name>
<feature type="domain" description="PASTA" evidence="2">
    <location>
        <begin position="45"/>
        <end position="111"/>
    </location>
</feature>
<dbReference type="CDD" id="cd06577">
    <property type="entry name" value="PASTA_pknB"/>
    <property type="match status" value="2"/>
</dbReference>
<evidence type="ECO:0000256" key="1">
    <source>
        <dbReference type="SAM" id="Phobius"/>
    </source>
</evidence>
<protein>
    <submittedName>
        <fullName evidence="3">PASTA domain-containing protein</fullName>
    </submittedName>
</protein>
<gene>
    <name evidence="3" type="ORF">GF359_09560</name>
</gene>
<evidence type="ECO:0000313" key="3">
    <source>
        <dbReference type="EMBL" id="MBD3365445.1"/>
    </source>
</evidence>
<keyword evidence="1" id="KW-0812">Transmembrane</keyword>
<dbReference type="EMBL" id="WJKJ01000316">
    <property type="protein sequence ID" value="MBD3365445.1"/>
    <property type="molecule type" value="Genomic_DNA"/>
</dbReference>
<dbReference type="InterPro" id="IPR005543">
    <property type="entry name" value="PASTA_dom"/>
</dbReference>
<keyword evidence="1" id="KW-1133">Transmembrane helix</keyword>
<organism evidence="3 4">
    <name type="scientific">candidate division WOR-3 bacterium</name>
    <dbReference type="NCBI Taxonomy" id="2052148"/>
    <lineage>
        <taxon>Bacteria</taxon>
        <taxon>Bacteria division WOR-3</taxon>
    </lineage>
</organism>
<comment type="caution">
    <text evidence="3">The sequence shown here is derived from an EMBL/GenBank/DDBJ whole genome shotgun (WGS) entry which is preliminary data.</text>
</comment>
<dbReference type="AlphaFoldDB" id="A0A9D5QEX8"/>
<dbReference type="Pfam" id="PF03793">
    <property type="entry name" value="PASTA"/>
    <property type="match status" value="2"/>
</dbReference>
<sequence length="249" mass="26939">MARPKKKGLRIFLRIVLIVVGLFVIGGVGMLLANYVIMPLITGKGAEVEVPDVVGMYLEDALIRLEEQSFEPVADEKRPDTLYEEGVVVEQKPRAGALVKKGRLVQLTVSAGEESVRVPYLLGLTIDQAEAISERRGFSIASVDTVKNDTVPAGRIAAQKPDPEIRVKPGTSLHLYQSAGPSGKDIPLVSLIDTTLVRAREILEVDSLYVEVIHQKVPGKGGIVVLQSPEPGVLMAAEDTVRLYVGEEP</sequence>
<dbReference type="SUPFAM" id="SSF54184">
    <property type="entry name" value="Penicillin-binding protein 2x (pbp-2x), c-terminal domain"/>
    <property type="match status" value="1"/>
</dbReference>
<accession>A0A9D5QEX8</accession>
<feature type="domain" description="PASTA" evidence="2">
    <location>
        <begin position="112"/>
        <end position="179"/>
    </location>
</feature>
<reference evidence="3" key="1">
    <citation type="submission" date="2019-11" db="EMBL/GenBank/DDBJ databases">
        <title>Microbial mats filling the niche in hypersaline microbial mats.</title>
        <authorList>
            <person name="Wong H.L."/>
            <person name="Macleod F.I."/>
            <person name="White R.A. III"/>
            <person name="Burns B.P."/>
        </authorList>
    </citation>
    <scope>NUCLEOTIDE SEQUENCE</scope>
    <source>
        <strain evidence="3">Bin_327</strain>
    </source>
</reference>
<dbReference type="PROSITE" id="PS51178">
    <property type="entry name" value="PASTA"/>
    <property type="match status" value="2"/>
</dbReference>
<feature type="transmembrane region" description="Helical" evidence="1">
    <location>
        <begin position="12"/>
        <end position="37"/>
    </location>
</feature>
<dbReference type="Proteomes" id="UP000630660">
    <property type="component" value="Unassembled WGS sequence"/>
</dbReference>
<evidence type="ECO:0000313" key="4">
    <source>
        <dbReference type="Proteomes" id="UP000630660"/>
    </source>
</evidence>